<sequence length="107" mass="12234">MRFGRSSRPNFSSDSMEAEQQMVKSIEEWRKEMKLKEFILLGHSMGGFLATSYSISYPDKVKHLILADPWGFPERPTEVVPLWIKVISYMLQPFNPLAGIRVAGPFG</sequence>
<dbReference type="GO" id="GO:0052689">
    <property type="term" value="F:carboxylic ester hydrolase activity"/>
    <property type="evidence" value="ECO:0007669"/>
    <property type="project" value="TreeGrafter"/>
</dbReference>
<reference evidence="3" key="1">
    <citation type="journal article" date="2023" name="Insect Mol. Biol.">
        <title>Genome sequencing provides insights into the evolution of gene families encoding plant cell wall-degrading enzymes in longhorned beetles.</title>
        <authorList>
            <person name="Shin N.R."/>
            <person name="Okamura Y."/>
            <person name="Kirsch R."/>
            <person name="Pauchet Y."/>
        </authorList>
    </citation>
    <scope>NUCLEOTIDE SEQUENCE</scope>
    <source>
        <strain evidence="3">RBIC_L_NR</strain>
    </source>
</reference>
<dbReference type="GO" id="GO:0005739">
    <property type="term" value="C:mitochondrion"/>
    <property type="evidence" value="ECO:0007669"/>
    <property type="project" value="TreeGrafter"/>
</dbReference>
<accession>A0AAV8WRX3</accession>
<dbReference type="SUPFAM" id="SSF53474">
    <property type="entry name" value="alpha/beta-Hydrolases"/>
    <property type="match status" value="1"/>
</dbReference>
<evidence type="ECO:0000259" key="2">
    <source>
        <dbReference type="Pfam" id="PF00561"/>
    </source>
</evidence>
<comment type="caution">
    <text evidence="3">The sequence shown here is derived from an EMBL/GenBank/DDBJ whole genome shotgun (WGS) entry which is preliminary data.</text>
</comment>
<proteinExistence type="inferred from homology"/>
<dbReference type="PANTHER" id="PTHR42886:SF29">
    <property type="entry name" value="PUMMELIG, ISOFORM A"/>
    <property type="match status" value="1"/>
</dbReference>
<evidence type="ECO:0000256" key="1">
    <source>
        <dbReference type="ARBA" id="ARBA00038097"/>
    </source>
</evidence>
<dbReference type="InterPro" id="IPR000073">
    <property type="entry name" value="AB_hydrolase_1"/>
</dbReference>
<dbReference type="GO" id="GO:0042171">
    <property type="term" value="F:lysophosphatidic acid acyltransferase activity"/>
    <property type="evidence" value="ECO:0007669"/>
    <property type="project" value="TreeGrafter"/>
</dbReference>
<dbReference type="AlphaFoldDB" id="A0AAV8WRX3"/>
<dbReference type="Pfam" id="PF00561">
    <property type="entry name" value="Abhydrolase_1"/>
    <property type="match status" value="1"/>
</dbReference>
<dbReference type="EMBL" id="JANEYF010005343">
    <property type="protein sequence ID" value="KAJ8928511.1"/>
    <property type="molecule type" value="Genomic_DNA"/>
</dbReference>
<organism evidence="3 4">
    <name type="scientific">Rhamnusium bicolor</name>
    <dbReference type="NCBI Taxonomy" id="1586634"/>
    <lineage>
        <taxon>Eukaryota</taxon>
        <taxon>Metazoa</taxon>
        <taxon>Ecdysozoa</taxon>
        <taxon>Arthropoda</taxon>
        <taxon>Hexapoda</taxon>
        <taxon>Insecta</taxon>
        <taxon>Pterygota</taxon>
        <taxon>Neoptera</taxon>
        <taxon>Endopterygota</taxon>
        <taxon>Coleoptera</taxon>
        <taxon>Polyphaga</taxon>
        <taxon>Cucujiformia</taxon>
        <taxon>Chrysomeloidea</taxon>
        <taxon>Cerambycidae</taxon>
        <taxon>Lepturinae</taxon>
        <taxon>Rhagiini</taxon>
        <taxon>Rhamnusium</taxon>
    </lineage>
</organism>
<dbReference type="PRINTS" id="PR00111">
    <property type="entry name" value="ABHYDROLASE"/>
</dbReference>
<protein>
    <recommendedName>
        <fullName evidence="2">AB hydrolase-1 domain-containing protein</fullName>
    </recommendedName>
</protein>
<name>A0AAV8WRX3_9CUCU</name>
<dbReference type="GO" id="GO:0006654">
    <property type="term" value="P:phosphatidic acid biosynthetic process"/>
    <property type="evidence" value="ECO:0007669"/>
    <property type="project" value="TreeGrafter"/>
</dbReference>
<dbReference type="GO" id="GO:0055088">
    <property type="term" value="P:lipid homeostasis"/>
    <property type="evidence" value="ECO:0007669"/>
    <property type="project" value="TreeGrafter"/>
</dbReference>
<dbReference type="Gene3D" id="3.40.50.1820">
    <property type="entry name" value="alpha/beta hydrolase"/>
    <property type="match status" value="1"/>
</dbReference>
<dbReference type="Proteomes" id="UP001162156">
    <property type="component" value="Unassembled WGS sequence"/>
</dbReference>
<evidence type="ECO:0000313" key="3">
    <source>
        <dbReference type="EMBL" id="KAJ8928511.1"/>
    </source>
</evidence>
<gene>
    <name evidence="3" type="ORF">NQ314_018927</name>
</gene>
<dbReference type="PANTHER" id="PTHR42886">
    <property type="entry name" value="RE40534P-RELATED"/>
    <property type="match status" value="1"/>
</dbReference>
<dbReference type="InterPro" id="IPR029058">
    <property type="entry name" value="AB_hydrolase_fold"/>
</dbReference>
<keyword evidence="4" id="KW-1185">Reference proteome</keyword>
<evidence type="ECO:0000313" key="4">
    <source>
        <dbReference type="Proteomes" id="UP001162156"/>
    </source>
</evidence>
<dbReference type="GO" id="GO:0005811">
    <property type="term" value="C:lipid droplet"/>
    <property type="evidence" value="ECO:0007669"/>
    <property type="project" value="TreeGrafter"/>
</dbReference>
<comment type="similarity">
    <text evidence="1">Belongs to the peptidase S33 family. ABHD4/ABHD5 subfamily.</text>
</comment>
<feature type="domain" description="AB hydrolase-1" evidence="2">
    <location>
        <begin position="3"/>
        <end position="75"/>
    </location>
</feature>